<keyword evidence="8" id="KW-0456">Lyase</keyword>
<dbReference type="PATRIC" id="fig|1346330.5.peg.2863"/>
<comment type="pathway">
    <text evidence="2">Purine metabolism; 7-cyano-7-deazaguanine biosynthesis.</text>
</comment>
<dbReference type="RefSeq" id="WP_021071014.1">
    <property type="nucleotide sequence ID" value="NZ_ATDL01000016.1"/>
</dbReference>
<keyword evidence="12" id="KW-1185">Reference proteome</keyword>
<dbReference type="PANTHER" id="PTHR12589:SF7">
    <property type="entry name" value="6-PYRUVOYL TETRAHYDROBIOPTERIN SYNTHASE"/>
    <property type="match status" value="1"/>
</dbReference>
<dbReference type="eggNOG" id="COG0720">
    <property type="taxonomic scope" value="Bacteria"/>
</dbReference>
<sequence length="137" mass="16139">MIYITRRERFCAAHKLHREDWSEEKNEAVFGYCSNPNWHGHNYELYVTVKGTVNPETGFLIDLKLMKSIINTEVIDKMDHKNINLDVDFMQGKMASTEIIAMEIFHVLKPHFEKENVQLHSVKLYETENNSVEYFGD</sequence>
<dbReference type="GO" id="GO:0070497">
    <property type="term" value="F:6-carboxytetrahydropterin synthase activity"/>
    <property type="evidence" value="ECO:0007669"/>
    <property type="project" value="UniProtKB-EC"/>
</dbReference>
<dbReference type="PANTHER" id="PTHR12589">
    <property type="entry name" value="PYRUVOYL TETRAHYDROBIOPTERIN SYNTHASE"/>
    <property type="match status" value="1"/>
</dbReference>
<comment type="catalytic activity">
    <reaction evidence="10">
        <text>7,8-dihydroneopterin 3'-triphosphate + H2O = 6-carboxy-5,6,7,8-tetrahydropterin + triphosphate + acetaldehyde + 2 H(+)</text>
        <dbReference type="Rhea" id="RHEA:27966"/>
        <dbReference type="ChEBI" id="CHEBI:15343"/>
        <dbReference type="ChEBI" id="CHEBI:15377"/>
        <dbReference type="ChEBI" id="CHEBI:15378"/>
        <dbReference type="ChEBI" id="CHEBI:18036"/>
        <dbReference type="ChEBI" id="CHEBI:58462"/>
        <dbReference type="ChEBI" id="CHEBI:61032"/>
        <dbReference type="EC" id="4.1.2.50"/>
    </reaction>
</comment>
<comment type="similarity">
    <text evidence="3">Belongs to the PTPS family. QueD subfamily.</text>
</comment>
<evidence type="ECO:0000256" key="6">
    <source>
        <dbReference type="ARBA" id="ARBA00022723"/>
    </source>
</evidence>
<dbReference type="InterPro" id="IPR038418">
    <property type="entry name" value="6-PTP_synth/QueD_sf"/>
</dbReference>
<dbReference type="InterPro" id="IPR007115">
    <property type="entry name" value="6-PTP_synth/QueD"/>
</dbReference>
<dbReference type="Proteomes" id="UP000016584">
    <property type="component" value="Unassembled WGS sequence"/>
</dbReference>
<dbReference type="GO" id="GO:0046872">
    <property type="term" value="F:metal ion binding"/>
    <property type="evidence" value="ECO:0007669"/>
    <property type="project" value="UniProtKB-KW"/>
</dbReference>
<evidence type="ECO:0000256" key="2">
    <source>
        <dbReference type="ARBA" id="ARBA00005061"/>
    </source>
</evidence>
<dbReference type="STRING" id="1346330.M472_06005"/>
<evidence type="ECO:0000313" key="12">
    <source>
        <dbReference type="Proteomes" id="UP000016584"/>
    </source>
</evidence>
<comment type="cofactor">
    <cofactor evidence="1">
        <name>Zn(2+)</name>
        <dbReference type="ChEBI" id="CHEBI:29105"/>
    </cofactor>
</comment>
<keyword evidence="7" id="KW-0862">Zinc</keyword>
<dbReference type="AlphaFoldDB" id="U2J030"/>
<evidence type="ECO:0000256" key="3">
    <source>
        <dbReference type="ARBA" id="ARBA00008900"/>
    </source>
</evidence>
<evidence type="ECO:0000256" key="8">
    <source>
        <dbReference type="ARBA" id="ARBA00023239"/>
    </source>
</evidence>
<protein>
    <recommendedName>
        <fullName evidence="5">6-carboxy-5,6,7,8-tetrahydropterin synthase</fullName>
        <ecNumber evidence="4">4.1.2.50</ecNumber>
    </recommendedName>
    <alternativeName>
        <fullName evidence="9">Queuosine biosynthesis protein QueD</fullName>
    </alternativeName>
</protein>
<name>U2J030_9SPHI</name>
<dbReference type="Pfam" id="PF01242">
    <property type="entry name" value="PTPS"/>
    <property type="match status" value="1"/>
</dbReference>
<dbReference type="SUPFAM" id="SSF55620">
    <property type="entry name" value="Tetrahydrobiopterin biosynthesis enzymes-like"/>
    <property type="match status" value="1"/>
</dbReference>
<dbReference type="EMBL" id="ATDL01000016">
    <property type="protein sequence ID" value="ERJ58319.1"/>
    <property type="molecule type" value="Genomic_DNA"/>
</dbReference>
<reference evidence="11 12" key="1">
    <citation type="journal article" date="2013" name="Genome Announc.">
        <title>The Draft Genome Sequence of Sphingomonas paucimobilis Strain HER1398 (Proteobacteria), Host to the Giant PAU Phage, Indicates That It Is a Member of the Genus Sphingobacterium (Bacteroidetes).</title>
        <authorList>
            <person name="White R.A.III."/>
            <person name="Suttle C.A."/>
        </authorList>
    </citation>
    <scope>NUCLEOTIDE SEQUENCE [LARGE SCALE GENOMIC DNA]</scope>
    <source>
        <strain evidence="11 12">HER1398</strain>
    </source>
</reference>
<gene>
    <name evidence="11" type="ORF">M472_06005</name>
</gene>
<evidence type="ECO:0000313" key="11">
    <source>
        <dbReference type="EMBL" id="ERJ58319.1"/>
    </source>
</evidence>
<evidence type="ECO:0000256" key="9">
    <source>
        <dbReference type="ARBA" id="ARBA00031449"/>
    </source>
</evidence>
<organism evidence="11 12">
    <name type="scientific">Sphingobacterium paucimobilis HER1398</name>
    <dbReference type="NCBI Taxonomy" id="1346330"/>
    <lineage>
        <taxon>Bacteria</taxon>
        <taxon>Pseudomonadati</taxon>
        <taxon>Bacteroidota</taxon>
        <taxon>Sphingobacteriia</taxon>
        <taxon>Sphingobacteriales</taxon>
        <taxon>Sphingobacteriaceae</taxon>
        <taxon>Sphingobacterium</taxon>
    </lineage>
</organism>
<dbReference type="FunFam" id="3.30.479.10:FF:000003">
    <property type="entry name" value="6-pyruvoyl tetrahydrobiopterin synthase"/>
    <property type="match status" value="1"/>
</dbReference>
<dbReference type="Gene3D" id="3.30.479.10">
    <property type="entry name" value="6-pyruvoyl tetrahydropterin synthase/QueD"/>
    <property type="match status" value="1"/>
</dbReference>
<dbReference type="OrthoDB" id="9804698at2"/>
<dbReference type="UniPathway" id="UPA00391"/>
<keyword evidence="6" id="KW-0479">Metal-binding</keyword>
<comment type="caution">
    <text evidence="11">The sequence shown here is derived from an EMBL/GenBank/DDBJ whole genome shotgun (WGS) entry which is preliminary data.</text>
</comment>
<evidence type="ECO:0000256" key="1">
    <source>
        <dbReference type="ARBA" id="ARBA00001947"/>
    </source>
</evidence>
<evidence type="ECO:0000256" key="4">
    <source>
        <dbReference type="ARBA" id="ARBA00012982"/>
    </source>
</evidence>
<evidence type="ECO:0000256" key="5">
    <source>
        <dbReference type="ARBA" id="ARBA00018141"/>
    </source>
</evidence>
<evidence type="ECO:0000256" key="10">
    <source>
        <dbReference type="ARBA" id="ARBA00048807"/>
    </source>
</evidence>
<dbReference type="EC" id="4.1.2.50" evidence="4"/>
<evidence type="ECO:0000256" key="7">
    <source>
        <dbReference type="ARBA" id="ARBA00022833"/>
    </source>
</evidence>
<accession>U2J030</accession>
<proteinExistence type="inferred from homology"/>